<dbReference type="Gramene" id="KVI10369">
    <property type="protein sequence ID" value="KVI10369"/>
    <property type="gene ID" value="Ccrd_011254"/>
</dbReference>
<reference evidence="6 7" key="1">
    <citation type="journal article" date="2016" name="Sci. Rep.">
        <title>The genome sequence of the outbreeding globe artichoke constructed de novo incorporating a phase-aware low-pass sequencing strategy of F1 progeny.</title>
        <authorList>
            <person name="Scaglione D."/>
            <person name="Reyes-Chin-Wo S."/>
            <person name="Acquadro A."/>
            <person name="Froenicke L."/>
            <person name="Portis E."/>
            <person name="Beitel C."/>
            <person name="Tirone M."/>
            <person name="Mauro R."/>
            <person name="Lo Monaco A."/>
            <person name="Mauromicale G."/>
            <person name="Faccioli P."/>
            <person name="Cattivelli L."/>
            <person name="Rieseberg L."/>
            <person name="Michelmore R."/>
            <person name="Lanteri S."/>
        </authorList>
    </citation>
    <scope>NUCLEOTIDE SEQUENCE [LARGE SCALE GENOMIC DNA]</scope>
    <source>
        <strain evidence="6">2C</strain>
    </source>
</reference>
<dbReference type="GO" id="GO:0006310">
    <property type="term" value="P:DNA recombination"/>
    <property type="evidence" value="ECO:0007669"/>
    <property type="project" value="UniProtKB-KW"/>
</dbReference>
<dbReference type="Proteomes" id="UP000243975">
    <property type="component" value="Unassembled WGS sequence"/>
</dbReference>
<keyword evidence="4" id="KW-0472">Membrane</keyword>
<gene>
    <name evidence="6" type="ORF">Ccrd_011254</name>
</gene>
<dbReference type="PANTHER" id="PTHR45900">
    <property type="entry name" value="RECA"/>
    <property type="match status" value="1"/>
</dbReference>
<dbReference type="InterPro" id="IPR013765">
    <property type="entry name" value="DNA_recomb/repair_RecA"/>
</dbReference>
<dbReference type="Pfam" id="PF00154">
    <property type="entry name" value="RecA_N"/>
    <property type="match status" value="1"/>
</dbReference>
<proteinExistence type="predicted"/>
<keyword evidence="1" id="KW-0547">Nucleotide-binding</keyword>
<evidence type="ECO:0000256" key="1">
    <source>
        <dbReference type="ARBA" id="ARBA00022741"/>
    </source>
</evidence>
<dbReference type="InterPro" id="IPR049428">
    <property type="entry name" value="RecA-like_N"/>
</dbReference>
<keyword evidence="7" id="KW-1185">Reference proteome</keyword>
<organism evidence="6 7">
    <name type="scientific">Cynara cardunculus var. scolymus</name>
    <name type="common">Globe artichoke</name>
    <name type="synonym">Cynara scolymus</name>
    <dbReference type="NCBI Taxonomy" id="59895"/>
    <lineage>
        <taxon>Eukaryota</taxon>
        <taxon>Viridiplantae</taxon>
        <taxon>Streptophyta</taxon>
        <taxon>Embryophyta</taxon>
        <taxon>Tracheophyta</taxon>
        <taxon>Spermatophyta</taxon>
        <taxon>Magnoliopsida</taxon>
        <taxon>eudicotyledons</taxon>
        <taxon>Gunneridae</taxon>
        <taxon>Pentapetalae</taxon>
        <taxon>asterids</taxon>
        <taxon>campanulids</taxon>
        <taxon>Asterales</taxon>
        <taxon>Asteraceae</taxon>
        <taxon>Carduoideae</taxon>
        <taxon>Cardueae</taxon>
        <taxon>Carduinae</taxon>
        <taxon>Cynara</taxon>
    </lineage>
</organism>
<protein>
    <submittedName>
        <fullName evidence="6">DNA recombination and repair protein RecA</fullName>
    </submittedName>
</protein>
<evidence type="ECO:0000256" key="3">
    <source>
        <dbReference type="ARBA" id="ARBA00023172"/>
    </source>
</evidence>
<evidence type="ECO:0000313" key="7">
    <source>
        <dbReference type="Proteomes" id="UP000243975"/>
    </source>
</evidence>
<evidence type="ECO:0000256" key="2">
    <source>
        <dbReference type="ARBA" id="ARBA00022840"/>
    </source>
</evidence>
<dbReference type="EMBL" id="LEKV01001021">
    <property type="protein sequence ID" value="KVI10369.1"/>
    <property type="molecule type" value="Genomic_DNA"/>
</dbReference>
<dbReference type="PANTHER" id="PTHR45900:SF6">
    <property type="entry name" value="DNA REPAIR PROTEIN RECA HOMOLOG 3, MITOCHONDRIAL-RELATED"/>
    <property type="match status" value="1"/>
</dbReference>
<keyword evidence="2" id="KW-0067">ATP-binding</keyword>
<comment type="caution">
    <text evidence="6">The sequence shown here is derived from an EMBL/GenBank/DDBJ whole genome shotgun (WGS) entry which is preliminary data.</text>
</comment>
<keyword evidence="4" id="KW-0812">Transmembrane</keyword>
<dbReference type="GO" id="GO:0003697">
    <property type="term" value="F:single-stranded DNA binding"/>
    <property type="evidence" value="ECO:0007669"/>
    <property type="project" value="InterPro"/>
</dbReference>
<evidence type="ECO:0000256" key="4">
    <source>
        <dbReference type="SAM" id="Phobius"/>
    </source>
</evidence>
<dbReference type="GO" id="GO:0006281">
    <property type="term" value="P:DNA repair"/>
    <property type="evidence" value="ECO:0007669"/>
    <property type="project" value="InterPro"/>
</dbReference>
<keyword evidence="3" id="KW-0233">DNA recombination</keyword>
<name>A0A103YJN4_CYNCS</name>
<evidence type="ECO:0000313" key="6">
    <source>
        <dbReference type="EMBL" id="KVI10369.1"/>
    </source>
</evidence>
<accession>A0A103YJN4</accession>
<sequence>MAPVRQRFRRLRARFQFNPGVGCHFILFSLAMSLSVYGIQLLGKKKSKSDGSDSALKQAIDQINTSHGKGSIMFLCQCASPRQVPVVSTGPFALDIALGVGGFPKAFTLYVCDSEVLIDAHNEVFLPEHLAIRSLAYLCCLHCISFTSFELHLNRLLNDTMLKIMFLF</sequence>
<dbReference type="AlphaFoldDB" id="A0A103YJN4"/>
<keyword evidence="4" id="KW-1133">Transmembrane helix</keyword>
<feature type="domain" description="RecA-like N-terminal" evidence="5">
    <location>
        <begin position="55"/>
        <end position="107"/>
    </location>
</feature>
<dbReference type="STRING" id="59895.A0A103YJN4"/>
<feature type="transmembrane region" description="Helical" evidence="4">
    <location>
        <begin position="21"/>
        <end position="39"/>
    </location>
</feature>
<dbReference type="GO" id="GO:0005524">
    <property type="term" value="F:ATP binding"/>
    <property type="evidence" value="ECO:0007669"/>
    <property type="project" value="UniProtKB-KW"/>
</dbReference>
<evidence type="ECO:0000259" key="5">
    <source>
        <dbReference type="Pfam" id="PF00154"/>
    </source>
</evidence>